<dbReference type="EMBL" id="JBGFUD010000125">
    <property type="protein sequence ID" value="MFH4973750.1"/>
    <property type="molecule type" value="Genomic_DNA"/>
</dbReference>
<evidence type="ECO:0000313" key="2">
    <source>
        <dbReference type="EMBL" id="MFH4973750.1"/>
    </source>
</evidence>
<organism evidence="2 3">
    <name type="scientific">Gnathostoma spinigerum</name>
    <dbReference type="NCBI Taxonomy" id="75299"/>
    <lineage>
        <taxon>Eukaryota</taxon>
        <taxon>Metazoa</taxon>
        <taxon>Ecdysozoa</taxon>
        <taxon>Nematoda</taxon>
        <taxon>Chromadorea</taxon>
        <taxon>Rhabditida</taxon>
        <taxon>Spirurina</taxon>
        <taxon>Gnathostomatomorpha</taxon>
        <taxon>Gnathostomatoidea</taxon>
        <taxon>Gnathostomatidae</taxon>
        <taxon>Gnathostoma</taxon>
    </lineage>
</organism>
<feature type="signal peptide" evidence="1">
    <location>
        <begin position="1"/>
        <end position="20"/>
    </location>
</feature>
<reference evidence="2 3" key="1">
    <citation type="submission" date="2024-08" db="EMBL/GenBank/DDBJ databases">
        <title>Gnathostoma spinigerum genome.</title>
        <authorList>
            <person name="Gonzalez-Bertolin B."/>
            <person name="Monzon S."/>
            <person name="Zaballos A."/>
            <person name="Jimenez P."/>
            <person name="Dekumyoy P."/>
            <person name="Varona S."/>
            <person name="Cuesta I."/>
            <person name="Sumanam S."/>
            <person name="Adisakwattana P."/>
            <person name="Gasser R.B."/>
            <person name="Hernandez-Gonzalez A."/>
            <person name="Young N.D."/>
            <person name="Perteguer M.J."/>
        </authorList>
    </citation>
    <scope>NUCLEOTIDE SEQUENCE [LARGE SCALE GENOMIC DNA]</scope>
    <source>
        <strain evidence="2">AL3</strain>
        <tissue evidence="2">Liver</tissue>
    </source>
</reference>
<keyword evidence="3" id="KW-1185">Reference proteome</keyword>
<keyword evidence="1" id="KW-0732">Signal</keyword>
<protein>
    <submittedName>
        <fullName evidence="2">Uncharacterized protein</fullName>
    </submittedName>
</protein>
<dbReference type="AlphaFoldDB" id="A0ABD6E330"/>
<sequence length="135" mass="15577">MFVLFLATILIATIVNRVTSTECFFRALDPDSETGYSYLPHECPPAPANDKMLCVSKVYKNPEDGRDNVENQCLSSLSVQAVLDREDDRFPDGCLDFNEDFNGWLCYCRGHRCNTPKYVKQLFAEKMREIHRQNQ</sequence>
<dbReference type="Proteomes" id="UP001608902">
    <property type="component" value="Unassembled WGS sequence"/>
</dbReference>
<feature type="chain" id="PRO_5044849034" evidence="1">
    <location>
        <begin position="21"/>
        <end position="135"/>
    </location>
</feature>
<accession>A0ABD6E330</accession>
<evidence type="ECO:0000256" key="1">
    <source>
        <dbReference type="SAM" id="SignalP"/>
    </source>
</evidence>
<proteinExistence type="predicted"/>
<name>A0ABD6E330_9BILA</name>
<comment type="caution">
    <text evidence="2">The sequence shown here is derived from an EMBL/GenBank/DDBJ whole genome shotgun (WGS) entry which is preliminary data.</text>
</comment>
<evidence type="ECO:0000313" key="3">
    <source>
        <dbReference type="Proteomes" id="UP001608902"/>
    </source>
</evidence>
<gene>
    <name evidence="2" type="ORF">AB6A40_000459</name>
</gene>